<name>A0A9Q0DGV1_9TELE</name>
<organism evidence="2 3">
    <name type="scientific">Muraenolepis orangiensis</name>
    <name type="common">Patagonian moray cod</name>
    <dbReference type="NCBI Taxonomy" id="630683"/>
    <lineage>
        <taxon>Eukaryota</taxon>
        <taxon>Metazoa</taxon>
        <taxon>Chordata</taxon>
        <taxon>Craniata</taxon>
        <taxon>Vertebrata</taxon>
        <taxon>Euteleostomi</taxon>
        <taxon>Actinopterygii</taxon>
        <taxon>Neopterygii</taxon>
        <taxon>Teleostei</taxon>
        <taxon>Neoteleostei</taxon>
        <taxon>Acanthomorphata</taxon>
        <taxon>Zeiogadaria</taxon>
        <taxon>Gadariae</taxon>
        <taxon>Gadiformes</taxon>
        <taxon>Muraenolepidoidei</taxon>
        <taxon>Muraenolepididae</taxon>
        <taxon>Muraenolepis</taxon>
    </lineage>
</organism>
<dbReference type="EMBL" id="JANIIK010000116">
    <property type="protein sequence ID" value="KAJ3588188.1"/>
    <property type="molecule type" value="Genomic_DNA"/>
</dbReference>
<gene>
    <name evidence="2" type="ORF">NHX12_011782</name>
</gene>
<protein>
    <submittedName>
        <fullName evidence="2">Uncharacterized protein</fullName>
    </submittedName>
</protein>
<accession>A0A9Q0DGV1</accession>
<evidence type="ECO:0000313" key="2">
    <source>
        <dbReference type="EMBL" id="KAJ3588188.1"/>
    </source>
</evidence>
<dbReference type="Proteomes" id="UP001148018">
    <property type="component" value="Unassembled WGS sequence"/>
</dbReference>
<sequence length="78" mass="8108">MFEAATAQVYTDICDVGIQDLGSVGDRLLLAPVEDLAGGHGGGRPMMGRERPVTGNKQVLDGCGPQIASPGEHPFESN</sequence>
<comment type="caution">
    <text evidence="2">The sequence shown here is derived from an EMBL/GenBank/DDBJ whole genome shotgun (WGS) entry which is preliminary data.</text>
</comment>
<dbReference type="AlphaFoldDB" id="A0A9Q0DGV1"/>
<evidence type="ECO:0000256" key="1">
    <source>
        <dbReference type="SAM" id="MobiDB-lite"/>
    </source>
</evidence>
<feature type="region of interest" description="Disordered" evidence="1">
    <location>
        <begin position="36"/>
        <end position="78"/>
    </location>
</feature>
<reference evidence="2" key="1">
    <citation type="submission" date="2022-07" db="EMBL/GenBank/DDBJ databases">
        <title>Chromosome-level genome of Muraenolepis orangiensis.</title>
        <authorList>
            <person name="Kim J."/>
        </authorList>
    </citation>
    <scope>NUCLEOTIDE SEQUENCE</scope>
    <source>
        <strain evidence="2">KU_S4_2022</strain>
        <tissue evidence="2">Muscle</tissue>
    </source>
</reference>
<proteinExistence type="predicted"/>
<evidence type="ECO:0000313" key="3">
    <source>
        <dbReference type="Proteomes" id="UP001148018"/>
    </source>
</evidence>
<keyword evidence="3" id="KW-1185">Reference proteome</keyword>